<dbReference type="SFLD" id="SFLDS00003">
    <property type="entry name" value="Haloacid_Dehalogenase"/>
    <property type="match status" value="1"/>
</dbReference>
<dbReference type="Pfam" id="PF13419">
    <property type="entry name" value="HAD_2"/>
    <property type="match status" value="1"/>
</dbReference>
<dbReference type="Gene3D" id="1.10.150.240">
    <property type="entry name" value="Putative phosphatase, domain 2"/>
    <property type="match status" value="1"/>
</dbReference>
<gene>
    <name evidence="1" type="ORF">C7383_103385</name>
</gene>
<dbReference type="SFLD" id="SFLDG01135">
    <property type="entry name" value="C1.5.6:_HAD__Beta-PGM__Phospha"/>
    <property type="match status" value="1"/>
</dbReference>
<dbReference type="GO" id="GO:0006281">
    <property type="term" value="P:DNA repair"/>
    <property type="evidence" value="ECO:0007669"/>
    <property type="project" value="TreeGrafter"/>
</dbReference>
<dbReference type="AlphaFoldDB" id="A0AB73T801"/>
<dbReference type="InterPro" id="IPR006439">
    <property type="entry name" value="HAD-SF_hydro_IA"/>
</dbReference>
<dbReference type="RefSeq" id="WP_109625631.1">
    <property type="nucleotide sequence ID" value="NZ_JANKBI010000002.1"/>
</dbReference>
<organism evidence="1 2">
    <name type="scientific">Murimonas intestini</name>
    <dbReference type="NCBI Taxonomy" id="1337051"/>
    <lineage>
        <taxon>Bacteria</taxon>
        <taxon>Bacillati</taxon>
        <taxon>Bacillota</taxon>
        <taxon>Clostridia</taxon>
        <taxon>Lachnospirales</taxon>
        <taxon>Lachnospiraceae</taxon>
        <taxon>Murimonas</taxon>
    </lineage>
</organism>
<dbReference type="InterPro" id="IPR023214">
    <property type="entry name" value="HAD_sf"/>
</dbReference>
<dbReference type="InterPro" id="IPR041492">
    <property type="entry name" value="HAD_2"/>
</dbReference>
<dbReference type="PANTHER" id="PTHR43434">
    <property type="entry name" value="PHOSPHOGLYCOLATE PHOSPHATASE"/>
    <property type="match status" value="1"/>
</dbReference>
<name>A0AB73T801_9FIRM</name>
<dbReference type="SFLD" id="SFLDG01129">
    <property type="entry name" value="C1.5:_HAD__Beta-PGM__Phosphata"/>
    <property type="match status" value="1"/>
</dbReference>
<dbReference type="PANTHER" id="PTHR43434:SF1">
    <property type="entry name" value="PHOSPHOGLYCOLATE PHOSPHATASE"/>
    <property type="match status" value="1"/>
</dbReference>
<comment type="caution">
    <text evidence="1">The sequence shown here is derived from an EMBL/GenBank/DDBJ whole genome shotgun (WGS) entry which is preliminary data.</text>
</comment>
<evidence type="ECO:0000313" key="2">
    <source>
        <dbReference type="Proteomes" id="UP000245412"/>
    </source>
</evidence>
<dbReference type="EMBL" id="QGGY01000003">
    <property type="protein sequence ID" value="PWJ77539.1"/>
    <property type="molecule type" value="Genomic_DNA"/>
</dbReference>
<dbReference type="GO" id="GO:0008967">
    <property type="term" value="F:phosphoglycolate phosphatase activity"/>
    <property type="evidence" value="ECO:0007669"/>
    <property type="project" value="TreeGrafter"/>
</dbReference>
<dbReference type="Proteomes" id="UP000245412">
    <property type="component" value="Unassembled WGS sequence"/>
</dbReference>
<dbReference type="SUPFAM" id="SSF56784">
    <property type="entry name" value="HAD-like"/>
    <property type="match status" value="1"/>
</dbReference>
<dbReference type="NCBIfam" id="TIGR01549">
    <property type="entry name" value="HAD-SF-IA-v1"/>
    <property type="match status" value="1"/>
</dbReference>
<dbReference type="Gene3D" id="3.40.50.1000">
    <property type="entry name" value="HAD superfamily/HAD-like"/>
    <property type="match status" value="1"/>
</dbReference>
<accession>A0AB73T801</accession>
<dbReference type="NCBIfam" id="TIGR01509">
    <property type="entry name" value="HAD-SF-IA-v3"/>
    <property type="match status" value="1"/>
</dbReference>
<dbReference type="InterPro" id="IPR036412">
    <property type="entry name" value="HAD-like_sf"/>
</dbReference>
<sequence length="221" mass="24937">MFKAAIFDLDGTLADTVDSMAYCGNRALKELGLPEQPYEEYKHFAGDGVDELIRRALAAAGDTKFVHFDEMGKIYREYFSRDCMYHVLPYDGIIDMLEVLKEKGIKTAVLSNKPDAQAVDVIETLFGKGYFDHIQGQREGIPRKPSPEGALAIAEKFRVRPGECLYLGDTDTDMKTGNAAGMYTVGVLWGFRTREELEKNHAMSIVEKPWEILELVKRQND</sequence>
<protein>
    <submittedName>
        <fullName evidence="1">Phosphoglycolate phosphatase</fullName>
    </submittedName>
</protein>
<dbReference type="PRINTS" id="PR00413">
    <property type="entry name" value="HADHALOGNASE"/>
</dbReference>
<evidence type="ECO:0000313" key="1">
    <source>
        <dbReference type="EMBL" id="PWJ77539.1"/>
    </source>
</evidence>
<dbReference type="GO" id="GO:0005829">
    <property type="term" value="C:cytosol"/>
    <property type="evidence" value="ECO:0007669"/>
    <property type="project" value="TreeGrafter"/>
</dbReference>
<dbReference type="InterPro" id="IPR050155">
    <property type="entry name" value="HAD-like_hydrolase_sf"/>
</dbReference>
<keyword evidence="2" id="KW-1185">Reference proteome</keyword>
<dbReference type="InterPro" id="IPR023198">
    <property type="entry name" value="PGP-like_dom2"/>
</dbReference>
<proteinExistence type="predicted"/>
<reference evidence="1 2" key="1">
    <citation type="submission" date="2018-05" db="EMBL/GenBank/DDBJ databases">
        <authorList>
            <person name="Goeker M."/>
            <person name="Huntemann M."/>
            <person name="Clum A."/>
            <person name="Pillay M."/>
            <person name="Palaniappan K."/>
            <person name="Varghese N."/>
            <person name="Mikhailova N."/>
            <person name="Stamatis D."/>
            <person name="Reddy T."/>
            <person name="Daum C."/>
            <person name="Shapiro N."/>
            <person name="Ivanova N."/>
            <person name="Kyrpides N."/>
            <person name="Woyke T."/>
        </authorList>
    </citation>
    <scope>NUCLEOTIDE SEQUENCE [LARGE SCALE GENOMIC DNA]</scope>
    <source>
        <strain evidence="1 2">DSM 26524</strain>
    </source>
</reference>